<evidence type="ECO:0000313" key="2">
    <source>
        <dbReference type="EMBL" id="MBB5618403.1"/>
    </source>
</evidence>
<feature type="transmembrane region" description="Helical" evidence="1">
    <location>
        <begin position="31"/>
        <end position="51"/>
    </location>
</feature>
<reference evidence="2 3" key="1">
    <citation type="submission" date="2020-08" db="EMBL/GenBank/DDBJ databases">
        <title>Sequencing the genomes of 1000 actinobacteria strains.</title>
        <authorList>
            <person name="Klenk H.-P."/>
        </authorList>
    </citation>
    <scope>NUCLEOTIDE SEQUENCE [LARGE SCALE GENOMIC DNA]</scope>
    <source>
        <strain evidence="2 3">DSM 23889</strain>
    </source>
</reference>
<keyword evidence="1" id="KW-0472">Membrane</keyword>
<gene>
    <name evidence="2" type="ORF">BJ959_001899</name>
</gene>
<evidence type="ECO:0000256" key="1">
    <source>
        <dbReference type="SAM" id="Phobius"/>
    </source>
</evidence>
<keyword evidence="3" id="KW-1185">Reference proteome</keyword>
<sequence>MSRTIATALPVWVVVAGAAVAVALLVPRDQWWGILPVIAAGATLLTFVIQVSLQSKDGLVTRMLVTVSGVFVLLAAASLITLLLAGF</sequence>
<dbReference type="AlphaFoldDB" id="A0A840X778"/>
<dbReference type="Proteomes" id="UP000552883">
    <property type="component" value="Unassembled WGS sequence"/>
</dbReference>
<protein>
    <submittedName>
        <fullName evidence="2">Uncharacterized protein</fullName>
    </submittedName>
</protein>
<keyword evidence="1" id="KW-1133">Transmembrane helix</keyword>
<accession>A0A840X778</accession>
<dbReference type="RefSeq" id="WP_153982169.1">
    <property type="nucleotide sequence ID" value="NZ_BAAANZ010000002.1"/>
</dbReference>
<name>A0A840X778_9MICO</name>
<dbReference type="EMBL" id="JACHBS010000001">
    <property type="protein sequence ID" value="MBB5618403.1"/>
    <property type="molecule type" value="Genomic_DNA"/>
</dbReference>
<feature type="transmembrane region" description="Helical" evidence="1">
    <location>
        <begin position="63"/>
        <end position="85"/>
    </location>
</feature>
<proteinExistence type="predicted"/>
<evidence type="ECO:0000313" key="3">
    <source>
        <dbReference type="Proteomes" id="UP000552883"/>
    </source>
</evidence>
<comment type="caution">
    <text evidence="2">The sequence shown here is derived from an EMBL/GenBank/DDBJ whole genome shotgun (WGS) entry which is preliminary data.</text>
</comment>
<organism evidence="2 3">
    <name type="scientific">Microcella frigidaquae</name>
    <dbReference type="NCBI Taxonomy" id="424758"/>
    <lineage>
        <taxon>Bacteria</taxon>
        <taxon>Bacillati</taxon>
        <taxon>Actinomycetota</taxon>
        <taxon>Actinomycetes</taxon>
        <taxon>Micrococcales</taxon>
        <taxon>Microbacteriaceae</taxon>
        <taxon>Microcella</taxon>
    </lineage>
</organism>
<keyword evidence="1" id="KW-0812">Transmembrane</keyword>
<dbReference type="OrthoDB" id="5118320at2"/>